<dbReference type="EMBL" id="IACM01069311">
    <property type="protein sequence ID" value="LAB27890.1"/>
    <property type="molecule type" value="Transcribed_RNA"/>
</dbReference>
<sequence>MPWTKCLPLALLRIRTCQKRDILPYEMMFGLSHLENLQYETKDMSVRTVYLSSPLFLSYLRNKGLLTQTLPLEFAVHEFQPDDWVLIKSDVRKIIAKPGTGPTKSY</sequence>
<dbReference type="AlphaFoldDB" id="A0A2D4M3H2"/>
<name>A0A2D4M3H2_9SAUR</name>
<organism evidence="1">
    <name type="scientific">Micrurus spixii</name>
    <name type="common">Amazon coral snake</name>
    <dbReference type="NCBI Taxonomy" id="129469"/>
    <lineage>
        <taxon>Eukaryota</taxon>
        <taxon>Metazoa</taxon>
        <taxon>Chordata</taxon>
        <taxon>Craniata</taxon>
        <taxon>Vertebrata</taxon>
        <taxon>Euteleostomi</taxon>
        <taxon>Lepidosauria</taxon>
        <taxon>Squamata</taxon>
        <taxon>Bifurcata</taxon>
        <taxon>Unidentata</taxon>
        <taxon>Episquamata</taxon>
        <taxon>Toxicofera</taxon>
        <taxon>Serpentes</taxon>
        <taxon>Colubroidea</taxon>
        <taxon>Elapidae</taxon>
        <taxon>Elapinae</taxon>
        <taxon>Micrurus</taxon>
    </lineage>
</organism>
<proteinExistence type="predicted"/>
<reference evidence="1" key="1">
    <citation type="submission" date="2017-07" db="EMBL/GenBank/DDBJ databases">
        <authorList>
            <person name="Mikheyev A."/>
            <person name="Grau M."/>
        </authorList>
    </citation>
    <scope>NUCLEOTIDE SEQUENCE</scope>
    <source>
        <tissue evidence="1">Venom_gland</tissue>
    </source>
</reference>
<evidence type="ECO:0000313" key="1">
    <source>
        <dbReference type="EMBL" id="LAB27890.1"/>
    </source>
</evidence>
<protein>
    <submittedName>
        <fullName evidence="1">Uncharacterized protein</fullName>
    </submittedName>
</protein>
<reference evidence="1" key="2">
    <citation type="submission" date="2017-11" db="EMBL/GenBank/DDBJ databases">
        <title>Coralsnake Venomics: Analyses of Venom Gland Transcriptomes and Proteomes of Six Brazilian Taxa.</title>
        <authorList>
            <person name="Aird S.D."/>
            <person name="Jorge da Silva N."/>
            <person name="Qiu L."/>
            <person name="Villar-Briones A."/>
            <person name="Aparecida-Saddi V."/>
            <person name="Campos-Telles M.P."/>
            <person name="Grau M."/>
            <person name="Mikheyev A.S."/>
        </authorList>
    </citation>
    <scope>NUCLEOTIDE SEQUENCE</scope>
    <source>
        <tissue evidence="1">Venom_gland</tissue>
    </source>
</reference>
<accession>A0A2D4M3H2</accession>